<evidence type="ECO:0000313" key="3">
    <source>
        <dbReference type="EMBL" id="CAF1569114.1"/>
    </source>
</evidence>
<evidence type="ECO:0000256" key="1">
    <source>
        <dbReference type="SAM" id="MobiDB-lite"/>
    </source>
</evidence>
<dbReference type="EMBL" id="CAJOBA010069302">
    <property type="protein sequence ID" value="CAF4382023.1"/>
    <property type="molecule type" value="Genomic_DNA"/>
</dbReference>
<proteinExistence type="predicted"/>
<dbReference type="AlphaFoldDB" id="A0A815YAR6"/>
<dbReference type="SUPFAM" id="SSF54695">
    <property type="entry name" value="POZ domain"/>
    <property type="match status" value="1"/>
</dbReference>
<dbReference type="Proteomes" id="UP000677228">
    <property type="component" value="Unassembled WGS sequence"/>
</dbReference>
<evidence type="ECO:0000313" key="6">
    <source>
        <dbReference type="EMBL" id="CAF4431881.1"/>
    </source>
</evidence>
<dbReference type="Pfam" id="PF02214">
    <property type="entry name" value="BTB_2"/>
    <property type="match status" value="1"/>
</dbReference>
<dbReference type="Proteomes" id="UP000681722">
    <property type="component" value="Unassembled WGS sequence"/>
</dbReference>
<dbReference type="Proteomes" id="UP000663829">
    <property type="component" value="Unassembled WGS sequence"/>
</dbReference>
<dbReference type="GO" id="GO:0051260">
    <property type="term" value="P:protein homooligomerization"/>
    <property type="evidence" value="ECO:0007669"/>
    <property type="project" value="InterPro"/>
</dbReference>
<reference evidence="3" key="1">
    <citation type="submission" date="2021-02" db="EMBL/GenBank/DDBJ databases">
        <authorList>
            <person name="Nowell W R."/>
        </authorList>
    </citation>
    <scope>NUCLEOTIDE SEQUENCE</scope>
</reference>
<keyword evidence="7" id="KW-1185">Reference proteome</keyword>
<name>A0A815YAR6_9BILA</name>
<dbReference type="Proteomes" id="UP000682733">
    <property type="component" value="Unassembled WGS sequence"/>
</dbReference>
<protein>
    <recommendedName>
        <fullName evidence="2">Potassium channel tetramerisation-type BTB domain-containing protein</fullName>
    </recommendedName>
</protein>
<evidence type="ECO:0000313" key="7">
    <source>
        <dbReference type="Proteomes" id="UP000663829"/>
    </source>
</evidence>
<dbReference type="InterPro" id="IPR003131">
    <property type="entry name" value="T1-type_BTB"/>
</dbReference>
<feature type="compositionally biased region" description="Polar residues" evidence="1">
    <location>
        <begin position="1"/>
        <end position="11"/>
    </location>
</feature>
<comment type="caution">
    <text evidence="3">The sequence shown here is derived from an EMBL/GenBank/DDBJ whole genome shotgun (WGS) entry which is preliminary data.</text>
</comment>
<evidence type="ECO:0000313" key="5">
    <source>
        <dbReference type="EMBL" id="CAF4382023.1"/>
    </source>
</evidence>
<dbReference type="Gene3D" id="3.30.710.10">
    <property type="entry name" value="Potassium Channel Kv1.1, Chain A"/>
    <property type="match status" value="1"/>
</dbReference>
<dbReference type="EMBL" id="CAJOBC010095315">
    <property type="protein sequence ID" value="CAF4431881.1"/>
    <property type="molecule type" value="Genomic_DNA"/>
</dbReference>
<evidence type="ECO:0000259" key="2">
    <source>
        <dbReference type="Pfam" id="PF02214"/>
    </source>
</evidence>
<dbReference type="EMBL" id="CAJNOQ010029503">
    <property type="protein sequence ID" value="CAF1569114.1"/>
    <property type="molecule type" value="Genomic_DNA"/>
</dbReference>
<dbReference type="InterPro" id="IPR011333">
    <property type="entry name" value="SKP1/BTB/POZ_sf"/>
</dbReference>
<evidence type="ECO:0000313" key="4">
    <source>
        <dbReference type="EMBL" id="CAF1582143.1"/>
    </source>
</evidence>
<organism evidence="3 7">
    <name type="scientific">Didymodactylos carnosus</name>
    <dbReference type="NCBI Taxonomy" id="1234261"/>
    <lineage>
        <taxon>Eukaryota</taxon>
        <taxon>Metazoa</taxon>
        <taxon>Spiralia</taxon>
        <taxon>Gnathifera</taxon>
        <taxon>Rotifera</taxon>
        <taxon>Eurotatoria</taxon>
        <taxon>Bdelloidea</taxon>
        <taxon>Philodinida</taxon>
        <taxon>Philodinidae</taxon>
        <taxon>Didymodactylos</taxon>
    </lineage>
</organism>
<feature type="region of interest" description="Disordered" evidence="1">
    <location>
        <begin position="1"/>
        <end position="34"/>
    </location>
</feature>
<accession>A0A815YAR6</accession>
<feature type="domain" description="Potassium channel tetramerisation-type BTB" evidence="2">
    <location>
        <begin position="44"/>
        <end position="123"/>
    </location>
</feature>
<gene>
    <name evidence="3" type="ORF">GPM918_LOCUS40276</name>
    <name evidence="4" type="ORF">OVA965_LOCUS41039</name>
    <name evidence="6" type="ORF">SRO942_LOCUS41206</name>
    <name evidence="5" type="ORF">TMI583_LOCUS42595</name>
</gene>
<sequence length="238" mass="27955">MADNIKVSTVQGEKRDIDDDDDDTADTKESTDNRKKKTDLGGFIKIFVRGTLFEMARTTIRRSPFLWRLINDQPNSEDGFHHTDRDPKKFECLMNYLSENCVPDILPCSVRELYNEALFYGIDLPENDCWGTTLSYTLKNINTYDIRGQLKSFAYKHGIFGWVEWRQRVSLVNEFHCHRTIDLNVVNEYMLDQASKQIFMIQSKSQRDERLSPAPLFQCPKTRKHHKEIKTLKNKLDH</sequence>
<dbReference type="EMBL" id="CAJNOK010046180">
    <property type="protein sequence ID" value="CAF1582143.1"/>
    <property type="molecule type" value="Genomic_DNA"/>
</dbReference>